<dbReference type="SUPFAM" id="SSF52540">
    <property type="entry name" value="P-loop containing nucleoside triphosphate hydrolases"/>
    <property type="match status" value="1"/>
</dbReference>
<keyword evidence="7 13" id="KW-0175">Coiled coil</keyword>
<dbReference type="GO" id="GO:0071555">
    <property type="term" value="P:cell wall organization"/>
    <property type="evidence" value="ECO:0007669"/>
    <property type="project" value="UniProtKB-KW"/>
</dbReference>
<gene>
    <name evidence="16" type="primary">LOC125508864</name>
</gene>
<feature type="region of interest" description="Disordered" evidence="14">
    <location>
        <begin position="877"/>
        <end position="904"/>
    </location>
</feature>
<dbReference type="Gene3D" id="3.40.850.10">
    <property type="entry name" value="Kinesin motor domain"/>
    <property type="match status" value="1"/>
</dbReference>
<dbReference type="GO" id="GO:0007018">
    <property type="term" value="P:microtubule-based movement"/>
    <property type="evidence" value="ECO:0007669"/>
    <property type="project" value="InterPro"/>
</dbReference>
<evidence type="ECO:0000256" key="9">
    <source>
        <dbReference type="ARBA" id="ARBA00023316"/>
    </source>
</evidence>
<evidence type="ECO:0000256" key="7">
    <source>
        <dbReference type="ARBA" id="ARBA00023054"/>
    </source>
</evidence>
<dbReference type="Pfam" id="PF25764">
    <property type="entry name" value="KIF21A_4th"/>
    <property type="match status" value="1"/>
</dbReference>
<dbReference type="Gramene" id="TuG1812G0500001894.01.T02">
    <property type="protein sequence ID" value="TuG1812G0500001894.01.T02"/>
    <property type="gene ID" value="TuG1812G0500001894.01"/>
</dbReference>
<dbReference type="PANTHER" id="PTHR47969">
    <property type="entry name" value="CHROMOSOME-ASSOCIATED KINESIN KIF4A-RELATED"/>
    <property type="match status" value="1"/>
</dbReference>
<reference evidence="16" key="3">
    <citation type="submission" date="2022-06" db="UniProtKB">
        <authorList>
            <consortium name="EnsemblPlants"/>
        </authorList>
    </citation>
    <scope>IDENTIFICATION</scope>
</reference>
<feature type="region of interest" description="Disordered" evidence="14">
    <location>
        <begin position="763"/>
        <end position="782"/>
    </location>
</feature>
<keyword evidence="4 12" id="KW-0493">Microtubule</keyword>
<name>A0A8R7UHJ4_TRIUA</name>
<dbReference type="GO" id="GO:0005524">
    <property type="term" value="F:ATP binding"/>
    <property type="evidence" value="ECO:0007669"/>
    <property type="project" value="UniProtKB-UniRule"/>
</dbReference>
<keyword evidence="5 11" id="KW-0547">Nucleotide-binding</keyword>
<dbReference type="Pfam" id="PF00225">
    <property type="entry name" value="Kinesin"/>
    <property type="match status" value="1"/>
</dbReference>
<dbReference type="GO" id="GO:0005875">
    <property type="term" value="C:microtubule associated complex"/>
    <property type="evidence" value="ECO:0007669"/>
    <property type="project" value="TreeGrafter"/>
</dbReference>
<dbReference type="Proteomes" id="UP000015106">
    <property type="component" value="Chromosome 5"/>
</dbReference>
<comment type="subunit">
    <text evidence="2">Homodimer.</text>
</comment>
<dbReference type="PROSITE" id="PS00411">
    <property type="entry name" value="KINESIN_MOTOR_1"/>
    <property type="match status" value="1"/>
</dbReference>
<reference evidence="16" key="2">
    <citation type="submission" date="2018-03" db="EMBL/GenBank/DDBJ databases">
        <title>The Triticum urartu genome reveals the dynamic nature of wheat genome evolution.</title>
        <authorList>
            <person name="Ling H."/>
            <person name="Ma B."/>
            <person name="Shi X."/>
            <person name="Liu H."/>
            <person name="Dong L."/>
            <person name="Sun H."/>
            <person name="Cao Y."/>
            <person name="Gao Q."/>
            <person name="Zheng S."/>
            <person name="Li Y."/>
            <person name="Yu Y."/>
            <person name="Du H."/>
            <person name="Qi M."/>
            <person name="Li Y."/>
            <person name="Yu H."/>
            <person name="Cui Y."/>
            <person name="Wang N."/>
            <person name="Chen C."/>
            <person name="Wu H."/>
            <person name="Zhao Y."/>
            <person name="Zhang J."/>
            <person name="Li Y."/>
            <person name="Zhou W."/>
            <person name="Zhang B."/>
            <person name="Hu W."/>
            <person name="Eijk M."/>
            <person name="Tang J."/>
            <person name="Witsenboer H."/>
            <person name="Zhao S."/>
            <person name="Li Z."/>
            <person name="Zhang A."/>
            <person name="Wang D."/>
            <person name="Liang C."/>
        </authorList>
    </citation>
    <scope>NUCLEOTIDE SEQUENCE [LARGE SCALE GENOMIC DNA]</scope>
    <source>
        <strain evidence="16">cv. G1812</strain>
    </source>
</reference>
<dbReference type="AlphaFoldDB" id="A0A8R7UHJ4"/>
<keyword evidence="9" id="KW-0961">Cell wall biogenesis/degradation</keyword>
<feature type="compositionally biased region" description="Polar residues" evidence="14">
    <location>
        <begin position="704"/>
        <end position="717"/>
    </location>
</feature>
<dbReference type="FunFam" id="3.40.850.10:FF:000032">
    <property type="entry name" value="kinesin-like protein KIN-4A isoform X1"/>
    <property type="match status" value="1"/>
</dbReference>
<keyword evidence="6 11" id="KW-0067">ATP-binding</keyword>
<evidence type="ECO:0000313" key="16">
    <source>
        <dbReference type="EnsemblPlants" id="TuG1812G0500001894.01.T02"/>
    </source>
</evidence>
<dbReference type="GO" id="GO:0005874">
    <property type="term" value="C:microtubule"/>
    <property type="evidence" value="ECO:0007669"/>
    <property type="project" value="UniProtKB-KW"/>
</dbReference>
<reference evidence="17" key="1">
    <citation type="journal article" date="2013" name="Nature">
        <title>Draft genome of the wheat A-genome progenitor Triticum urartu.</title>
        <authorList>
            <person name="Ling H.Q."/>
            <person name="Zhao S."/>
            <person name="Liu D."/>
            <person name="Wang J."/>
            <person name="Sun H."/>
            <person name="Zhang C."/>
            <person name="Fan H."/>
            <person name="Li D."/>
            <person name="Dong L."/>
            <person name="Tao Y."/>
            <person name="Gao C."/>
            <person name="Wu H."/>
            <person name="Li Y."/>
            <person name="Cui Y."/>
            <person name="Guo X."/>
            <person name="Zheng S."/>
            <person name="Wang B."/>
            <person name="Yu K."/>
            <person name="Liang Q."/>
            <person name="Yang W."/>
            <person name="Lou X."/>
            <person name="Chen J."/>
            <person name="Feng M."/>
            <person name="Jian J."/>
            <person name="Zhang X."/>
            <person name="Luo G."/>
            <person name="Jiang Y."/>
            <person name="Liu J."/>
            <person name="Wang Z."/>
            <person name="Sha Y."/>
            <person name="Zhang B."/>
            <person name="Wu H."/>
            <person name="Tang D."/>
            <person name="Shen Q."/>
            <person name="Xue P."/>
            <person name="Zou S."/>
            <person name="Wang X."/>
            <person name="Liu X."/>
            <person name="Wang F."/>
            <person name="Yang Y."/>
            <person name="An X."/>
            <person name="Dong Z."/>
            <person name="Zhang K."/>
            <person name="Zhang X."/>
            <person name="Luo M.C."/>
            <person name="Dvorak J."/>
            <person name="Tong Y."/>
            <person name="Wang J."/>
            <person name="Yang H."/>
            <person name="Li Z."/>
            <person name="Wang D."/>
            <person name="Zhang A."/>
            <person name="Wang J."/>
        </authorList>
    </citation>
    <scope>NUCLEOTIDE SEQUENCE</scope>
    <source>
        <strain evidence="17">cv. G1812</strain>
    </source>
</reference>
<dbReference type="InterPro" id="IPR027417">
    <property type="entry name" value="P-loop_NTPase"/>
</dbReference>
<comment type="subcellular location">
    <subcellularLocation>
        <location evidence="1">Cytoplasm</location>
    </subcellularLocation>
</comment>
<dbReference type="SMART" id="SM00129">
    <property type="entry name" value="KISc"/>
    <property type="match status" value="1"/>
</dbReference>
<feature type="region of interest" description="Disordered" evidence="14">
    <location>
        <begin position="698"/>
        <end position="723"/>
    </location>
</feature>
<evidence type="ECO:0000256" key="6">
    <source>
        <dbReference type="ARBA" id="ARBA00022840"/>
    </source>
</evidence>
<evidence type="ECO:0000256" key="2">
    <source>
        <dbReference type="ARBA" id="ARBA00011738"/>
    </source>
</evidence>
<evidence type="ECO:0000256" key="1">
    <source>
        <dbReference type="ARBA" id="ARBA00004496"/>
    </source>
</evidence>
<evidence type="ECO:0000256" key="10">
    <source>
        <dbReference type="ARBA" id="ARBA00061175"/>
    </source>
</evidence>
<dbReference type="GO" id="GO:0008017">
    <property type="term" value="F:microtubule binding"/>
    <property type="evidence" value="ECO:0007669"/>
    <property type="project" value="InterPro"/>
</dbReference>
<feature type="binding site" evidence="11">
    <location>
        <begin position="89"/>
        <end position="96"/>
    </location>
    <ligand>
        <name>ATP</name>
        <dbReference type="ChEBI" id="CHEBI:30616"/>
    </ligand>
</feature>
<evidence type="ECO:0000259" key="15">
    <source>
        <dbReference type="PROSITE" id="PS50067"/>
    </source>
</evidence>
<evidence type="ECO:0000256" key="14">
    <source>
        <dbReference type="SAM" id="MobiDB-lite"/>
    </source>
</evidence>
<keyword evidence="8 11" id="KW-0505">Motor protein</keyword>
<accession>A0A8R7UHJ4</accession>
<evidence type="ECO:0000256" key="3">
    <source>
        <dbReference type="ARBA" id="ARBA00022490"/>
    </source>
</evidence>
<feature type="domain" description="Kinesin motor" evidence="15">
    <location>
        <begin position="10"/>
        <end position="369"/>
    </location>
</feature>
<dbReference type="InterPro" id="IPR019821">
    <property type="entry name" value="Kinesin_motor_CS"/>
</dbReference>
<keyword evidence="3" id="KW-0963">Cytoplasm</keyword>
<dbReference type="InterPro" id="IPR001752">
    <property type="entry name" value="Kinesin_motor_dom"/>
</dbReference>
<dbReference type="GO" id="GO:0003777">
    <property type="term" value="F:microtubule motor activity"/>
    <property type="evidence" value="ECO:0007669"/>
    <property type="project" value="InterPro"/>
</dbReference>
<dbReference type="InterPro" id="IPR036961">
    <property type="entry name" value="Kinesin_motor_dom_sf"/>
</dbReference>
<dbReference type="EnsemblPlants" id="TuG1812G0500001894.01.T02">
    <property type="protein sequence ID" value="TuG1812G0500001894.01.T02"/>
    <property type="gene ID" value="TuG1812G0500001894.01"/>
</dbReference>
<dbReference type="CDD" id="cd01372">
    <property type="entry name" value="KISc_KIF4"/>
    <property type="match status" value="1"/>
</dbReference>
<evidence type="ECO:0000256" key="12">
    <source>
        <dbReference type="RuleBase" id="RU000394"/>
    </source>
</evidence>
<evidence type="ECO:0000313" key="17">
    <source>
        <dbReference type="Proteomes" id="UP000015106"/>
    </source>
</evidence>
<dbReference type="GO" id="GO:0005737">
    <property type="term" value="C:cytoplasm"/>
    <property type="evidence" value="ECO:0007669"/>
    <property type="project" value="UniProtKB-SubCell"/>
</dbReference>
<feature type="compositionally biased region" description="Basic and acidic residues" evidence="14">
    <location>
        <begin position="877"/>
        <end position="894"/>
    </location>
</feature>
<evidence type="ECO:0000256" key="8">
    <source>
        <dbReference type="ARBA" id="ARBA00023175"/>
    </source>
</evidence>
<dbReference type="PROSITE" id="PS50067">
    <property type="entry name" value="KINESIN_MOTOR_2"/>
    <property type="match status" value="1"/>
</dbReference>
<dbReference type="GO" id="GO:0007052">
    <property type="term" value="P:mitotic spindle organization"/>
    <property type="evidence" value="ECO:0007669"/>
    <property type="project" value="TreeGrafter"/>
</dbReference>
<dbReference type="GO" id="GO:0051231">
    <property type="term" value="P:spindle elongation"/>
    <property type="evidence" value="ECO:0007669"/>
    <property type="project" value="TreeGrafter"/>
</dbReference>
<proteinExistence type="inferred from homology"/>
<evidence type="ECO:0000256" key="5">
    <source>
        <dbReference type="ARBA" id="ARBA00022741"/>
    </source>
</evidence>
<dbReference type="PRINTS" id="PR00380">
    <property type="entry name" value="KINESINHEAVY"/>
</dbReference>
<keyword evidence="17" id="KW-1185">Reference proteome</keyword>
<feature type="coiled-coil region" evidence="13">
    <location>
        <begin position="500"/>
        <end position="631"/>
    </location>
</feature>
<sequence>MTMEHGEDCCVKVAVHARPLIGDEKLQGCKDCVTVVPGKPQVQIGTHSFTFDHVYGSSGTPSTAMFDECVAPLVEGLFQGYNATVLAYGQTGSGKTYTMGTACKEGTHVGIIPRAMAALFDKIEKLKNQVDFQLRVSFIEILKEEVRDLLDPATVTAGKVENGNGHTGKLSVPGKPPVQIREGSNGVITLSGSTEVHVTTQKEMTTCLEQGSLSRATGSTNMNNQSSRSHAIFTITLEQMRKADPIMASDGMPIEEMNDDYLCAKLHLVDLAGSERAKRTGSDGLRFKEGVHINRGLLALGNVISALGDEKKRKEGAHVPYRDSKLTRLLQDSLGGNSKTVMIACISPADINAEETLNTLKYANRARNIQNKPIVNRNPIADEMKRMRQQLEYLQAELVLARGGGVGSDDVQGLRERISWLEHTNEDLCRELYGLRNHVHSDPCEPELHKTVSGYTKGEGLKRSLQSTEPFDVLMTDSVRGNPKDIDDEVAKEWEHTMLQDSLGKELNELNKQLEKKESEMKGYGHDTVALKQHFGKKLMELEEEKRAVQKERDRLLAEVESLNADGQTHKVRDAQLQKLKTFEAQILELKKKQESQVQLLKEKQKSDEAAKKLQEEIHFIKSQKVQLQHKIKQEAEQFRQWKASREKELLQLRKEGRRNEYERHKLQALTQRQKLVLQRKTEEAAMATKRLKEILEARKSSGRDNSAGMNGTSPGSHMSEKSLQKWLDQELEVMVHVHEVRNEYEKQSQLRALLGEELAILKKEDASPPRGKNGNSRTNTLSPNARQARIASLESMVTISSNTLVAMASQLSEAEERERTFSGRGRWNQLRSMGEAKSLLQYIFSVAADARCEVREKEIEIKEMKEQMTELVGILRHSESRRRELEKQSKQKEQTAPMATTPPVRFLTACNHMNPSNHTFDL</sequence>
<organism evidence="16 17">
    <name type="scientific">Triticum urartu</name>
    <name type="common">Red wild einkorn</name>
    <name type="synonym">Crithodium urartu</name>
    <dbReference type="NCBI Taxonomy" id="4572"/>
    <lineage>
        <taxon>Eukaryota</taxon>
        <taxon>Viridiplantae</taxon>
        <taxon>Streptophyta</taxon>
        <taxon>Embryophyta</taxon>
        <taxon>Tracheophyta</taxon>
        <taxon>Spermatophyta</taxon>
        <taxon>Magnoliopsida</taxon>
        <taxon>Liliopsida</taxon>
        <taxon>Poales</taxon>
        <taxon>Poaceae</taxon>
        <taxon>BOP clade</taxon>
        <taxon>Pooideae</taxon>
        <taxon>Triticodae</taxon>
        <taxon>Triticeae</taxon>
        <taxon>Triticinae</taxon>
        <taxon>Triticum</taxon>
    </lineage>
</organism>
<comment type="similarity">
    <text evidence="10">Belongs to the TRAFAC class myosin-kinesin ATPase superfamily. Kinesin family. KIN-4 subfamily.</text>
</comment>
<evidence type="ECO:0000256" key="11">
    <source>
        <dbReference type="PROSITE-ProRule" id="PRU00283"/>
    </source>
</evidence>
<evidence type="ECO:0000256" key="13">
    <source>
        <dbReference type="SAM" id="Coils"/>
    </source>
</evidence>
<evidence type="ECO:0000256" key="4">
    <source>
        <dbReference type="ARBA" id="ARBA00022701"/>
    </source>
</evidence>
<dbReference type="PANTHER" id="PTHR47969:SF15">
    <property type="entry name" value="CHROMOSOME-ASSOCIATED KINESIN KIF4A-RELATED"/>
    <property type="match status" value="1"/>
</dbReference>
<dbReference type="InterPro" id="IPR027640">
    <property type="entry name" value="Kinesin-like_fam"/>
</dbReference>
<protein>
    <recommendedName>
        <fullName evidence="12">Kinesin-like protein</fullName>
    </recommendedName>
</protein>